<dbReference type="STRING" id="356882.A0A423VQD3"/>
<feature type="compositionally biased region" description="Polar residues" evidence="1">
    <location>
        <begin position="151"/>
        <end position="161"/>
    </location>
</feature>
<dbReference type="AlphaFoldDB" id="A0A423VQD3"/>
<name>A0A423VQD3_9PEZI</name>
<evidence type="ECO:0000259" key="2">
    <source>
        <dbReference type="Pfam" id="PF20263"/>
    </source>
</evidence>
<evidence type="ECO:0000313" key="3">
    <source>
        <dbReference type="EMBL" id="ROV93183.1"/>
    </source>
</evidence>
<evidence type="ECO:0000256" key="1">
    <source>
        <dbReference type="SAM" id="MobiDB-lite"/>
    </source>
</evidence>
<proteinExistence type="predicted"/>
<feature type="domain" description="LYR motif-containing protein Cup1-like N-terminal" evidence="2">
    <location>
        <begin position="12"/>
        <end position="95"/>
    </location>
</feature>
<dbReference type="OrthoDB" id="5521299at2759"/>
<dbReference type="Proteomes" id="UP000283895">
    <property type="component" value="Unassembled WGS sequence"/>
</dbReference>
<dbReference type="EMBL" id="LKEA01000046">
    <property type="protein sequence ID" value="ROV93183.1"/>
    <property type="molecule type" value="Genomic_DNA"/>
</dbReference>
<comment type="caution">
    <text evidence="3">The sequence shown here is derived from an EMBL/GenBank/DDBJ whole genome shotgun (WGS) entry which is preliminary data.</text>
</comment>
<gene>
    <name evidence="3" type="ORF">VMCG_08703</name>
</gene>
<keyword evidence="4" id="KW-1185">Reference proteome</keyword>
<feature type="region of interest" description="Disordered" evidence="1">
    <location>
        <begin position="231"/>
        <end position="298"/>
    </location>
</feature>
<dbReference type="CDD" id="cd20273">
    <property type="entry name" value="Complex1_LYR_unchar"/>
    <property type="match status" value="1"/>
</dbReference>
<protein>
    <recommendedName>
        <fullName evidence="2">LYR motif-containing protein Cup1-like N-terminal domain-containing protein</fullName>
    </recommendedName>
</protein>
<organism evidence="3 4">
    <name type="scientific">Cytospora schulzeri</name>
    <dbReference type="NCBI Taxonomy" id="448051"/>
    <lineage>
        <taxon>Eukaryota</taxon>
        <taxon>Fungi</taxon>
        <taxon>Dikarya</taxon>
        <taxon>Ascomycota</taxon>
        <taxon>Pezizomycotina</taxon>
        <taxon>Sordariomycetes</taxon>
        <taxon>Sordariomycetidae</taxon>
        <taxon>Diaporthales</taxon>
        <taxon>Cytosporaceae</taxon>
        <taxon>Cytospora</taxon>
    </lineage>
</organism>
<accession>A0A423VQD3</accession>
<feature type="region of interest" description="Disordered" evidence="1">
    <location>
        <begin position="151"/>
        <end position="174"/>
    </location>
</feature>
<sequence>MRLSSPPSTLHVYRHLLREASYLPPICRPYIVEQIRNRFDKHRYDDSHSPDTKHRIRRARHDVRFLWAANNGLLSNMQRILLLVFGRTGKRRSELIHDLVRREPPSDSDELERALTREREARTYKARDGTYKERAPDWLDKWDMDNIQTFASSQGRTNQVASPRPQIKSKQIDPAKRLPEADIWGRPLAASLARSKLRKEYKALVNRVLPPVVKSEWDTLRALAMGEADSGLWKMPPRRPQARLPGDDSGDGEKTKEWDWQAYATEPVRSIERGRSRSQRARTGEEVDGPYEQGNPRGLHRYTPRLWRRLFARIWETTPVIEERPGKNGKADIVWGQTSKDAPVATAAHAVFFEGVPDVSRTSGKRRSKK</sequence>
<dbReference type="Pfam" id="PF20263">
    <property type="entry name" value="LYRM2-like"/>
    <property type="match status" value="1"/>
</dbReference>
<dbReference type="InterPro" id="IPR046896">
    <property type="entry name" value="Cup1-like_N"/>
</dbReference>
<reference evidence="3 4" key="1">
    <citation type="submission" date="2015-09" db="EMBL/GenBank/DDBJ databases">
        <title>Host preference determinants of Valsa canker pathogens revealed by comparative genomics.</title>
        <authorList>
            <person name="Yin Z."/>
            <person name="Huang L."/>
        </authorList>
    </citation>
    <scope>NUCLEOTIDE SEQUENCE [LARGE SCALE GENOMIC DNA]</scope>
    <source>
        <strain evidence="3 4">03-1</strain>
    </source>
</reference>
<evidence type="ECO:0000313" key="4">
    <source>
        <dbReference type="Proteomes" id="UP000283895"/>
    </source>
</evidence>